<dbReference type="Proteomes" id="UP000222542">
    <property type="component" value="Unassembled WGS sequence"/>
</dbReference>
<evidence type="ECO:0000313" key="2">
    <source>
        <dbReference type="Proteomes" id="UP000222542"/>
    </source>
</evidence>
<reference evidence="1 2" key="2">
    <citation type="journal article" date="2017" name="Genome Biol.">
        <title>New reference genome sequences of hot pepper reveal the massive evolution of plant disease-resistance genes by retroduplication.</title>
        <authorList>
            <person name="Kim S."/>
            <person name="Park J."/>
            <person name="Yeom S.I."/>
            <person name="Kim Y.M."/>
            <person name="Seo E."/>
            <person name="Kim K.T."/>
            <person name="Kim M.S."/>
            <person name="Lee J.M."/>
            <person name="Cheong K."/>
            <person name="Shin H.S."/>
            <person name="Kim S.B."/>
            <person name="Han K."/>
            <person name="Lee J."/>
            <person name="Park M."/>
            <person name="Lee H.A."/>
            <person name="Lee H.Y."/>
            <person name="Lee Y."/>
            <person name="Oh S."/>
            <person name="Lee J.H."/>
            <person name="Choi E."/>
            <person name="Choi E."/>
            <person name="Lee S.E."/>
            <person name="Jeon J."/>
            <person name="Kim H."/>
            <person name="Choi G."/>
            <person name="Song H."/>
            <person name="Lee J."/>
            <person name="Lee S.C."/>
            <person name="Kwon J.K."/>
            <person name="Lee H.Y."/>
            <person name="Koo N."/>
            <person name="Hong Y."/>
            <person name="Kim R.W."/>
            <person name="Kang W.H."/>
            <person name="Huh J.H."/>
            <person name="Kang B.C."/>
            <person name="Yang T.J."/>
            <person name="Lee Y.H."/>
            <person name="Bennetzen J.L."/>
            <person name="Choi D."/>
        </authorList>
    </citation>
    <scope>NUCLEOTIDE SEQUENCE [LARGE SCALE GENOMIC DNA]</scope>
    <source>
        <strain evidence="2">cv. CM334</strain>
    </source>
</reference>
<dbReference type="EMBL" id="AYRZ02000002">
    <property type="protein sequence ID" value="PHT90155.1"/>
    <property type="molecule type" value="Genomic_DNA"/>
</dbReference>
<dbReference type="AlphaFoldDB" id="A0A2G3A7C8"/>
<organism evidence="1 2">
    <name type="scientific">Capsicum annuum</name>
    <name type="common">Capsicum pepper</name>
    <dbReference type="NCBI Taxonomy" id="4072"/>
    <lineage>
        <taxon>Eukaryota</taxon>
        <taxon>Viridiplantae</taxon>
        <taxon>Streptophyta</taxon>
        <taxon>Embryophyta</taxon>
        <taxon>Tracheophyta</taxon>
        <taxon>Spermatophyta</taxon>
        <taxon>Magnoliopsida</taxon>
        <taxon>eudicotyledons</taxon>
        <taxon>Gunneridae</taxon>
        <taxon>Pentapetalae</taxon>
        <taxon>asterids</taxon>
        <taxon>lamiids</taxon>
        <taxon>Solanales</taxon>
        <taxon>Solanaceae</taxon>
        <taxon>Solanoideae</taxon>
        <taxon>Capsiceae</taxon>
        <taxon>Capsicum</taxon>
    </lineage>
</organism>
<protein>
    <submittedName>
        <fullName evidence="1">Uncharacterized protein</fullName>
    </submittedName>
</protein>
<evidence type="ECO:0000313" key="1">
    <source>
        <dbReference type="EMBL" id="PHT90155.1"/>
    </source>
</evidence>
<dbReference type="STRING" id="4072.A0A2G3A7C8"/>
<gene>
    <name evidence="1" type="ORF">T459_05268</name>
</gene>
<dbReference type="Gramene" id="PHT90155">
    <property type="protein sequence ID" value="PHT90155"/>
    <property type="gene ID" value="T459_05268"/>
</dbReference>
<proteinExistence type="predicted"/>
<sequence>MITITTTEKESRKEQPLWGYYELELYMTVGELVEILRKGEFSKNDYPCINDPSPTFRENSQSASIQANQVPTPHSMRLRRTAIWARPRECILAANEGSRLAISSPCSSGRLLTCYFITLFFRRAPDLLVHHPVLQAGS</sequence>
<comment type="caution">
    <text evidence="1">The sequence shown here is derived from an EMBL/GenBank/DDBJ whole genome shotgun (WGS) entry which is preliminary data.</text>
</comment>
<reference evidence="1 2" key="1">
    <citation type="journal article" date="2014" name="Nat. Genet.">
        <title>Genome sequence of the hot pepper provides insights into the evolution of pungency in Capsicum species.</title>
        <authorList>
            <person name="Kim S."/>
            <person name="Park M."/>
            <person name="Yeom S.I."/>
            <person name="Kim Y.M."/>
            <person name="Lee J.M."/>
            <person name="Lee H.A."/>
            <person name="Seo E."/>
            <person name="Choi J."/>
            <person name="Cheong K."/>
            <person name="Kim K.T."/>
            <person name="Jung K."/>
            <person name="Lee G.W."/>
            <person name="Oh S.K."/>
            <person name="Bae C."/>
            <person name="Kim S.B."/>
            <person name="Lee H.Y."/>
            <person name="Kim S.Y."/>
            <person name="Kim M.S."/>
            <person name="Kang B.C."/>
            <person name="Jo Y.D."/>
            <person name="Yang H.B."/>
            <person name="Jeong H.J."/>
            <person name="Kang W.H."/>
            <person name="Kwon J.K."/>
            <person name="Shin C."/>
            <person name="Lim J.Y."/>
            <person name="Park J.H."/>
            <person name="Huh J.H."/>
            <person name="Kim J.S."/>
            <person name="Kim B.D."/>
            <person name="Cohen O."/>
            <person name="Paran I."/>
            <person name="Suh M.C."/>
            <person name="Lee S.B."/>
            <person name="Kim Y.K."/>
            <person name="Shin Y."/>
            <person name="Noh S.J."/>
            <person name="Park J."/>
            <person name="Seo Y.S."/>
            <person name="Kwon S.Y."/>
            <person name="Kim H.A."/>
            <person name="Park J.M."/>
            <person name="Kim H.J."/>
            <person name="Choi S.B."/>
            <person name="Bosland P.W."/>
            <person name="Reeves G."/>
            <person name="Jo S.H."/>
            <person name="Lee B.W."/>
            <person name="Cho H.T."/>
            <person name="Choi H.S."/>
            <person name="Lee M.S."/>
            <person name="Yu Y."/>
            <person name="Do Choi Y."/>
            <person name="Park B.S."/>
            <person name="van Deynze A."/>
            <person name="Ashrafi H."/>
            <person name="Hill T."/>
            <person name="Kim W.T."/>
            <person name="Pai H.S."/>
            <person name="Ahn H.K."/>
            <person name="Yeam I."/>
            <person name="Giovannoni J.J."/>
            <person name="Rose J.K."/>
            <person name="Sorensen I."/>
            <person name="Lee S.J."/>
            <person name="Kim R.W."/>
            <person name="Choi I.Y."/>
            <person name="Choi B.S."/>
            <person name="Lim J.S."/>
            <person name="Lee Y.H."/>
            <person name="Choi D."/>
        </authorList>
    </citation>
    <scope>NUCLEOTIDE SEQUENCE [LARGE SCALE GENOMIC DNA]</scope>
    <source>
        <strain evidence="2">cv. CM334</strain>
    </source>
</reference>
<keyword evidence="2" id="KW-1185">Reference proteome</keyword>
<accession>A0A2G3A7C8</accession>
<name>A0A2G3A7C8_CAPAN</name>